<dbReference type="InterPro" id="IPR021739">
    <property type="entry name" value="SaV-like"/>
</dbReference>
<evidence type="ECO:0000313" key="4">
    <source>
        <dbReference type="Proteomes" id="UP000000991"/>
    </source>
</evidence>
<sequence>MNAWALLYDELYGDEKMTDDNRVTPQESDEYDPKPKSDVEDSDWNDPVISAGDSINIGGGVDFDYGGFTLSDDYLVGVSTASADTSAYFVDTSDYEVTIDTSNFDTVTFGGEDSPTPGIESNNPRKYKEDEAIKALQDYISTTYGGHYTSKENNVQTLDLIESVGDAESFCRSNAIKYLSRYDKKGQAKRDILKALHYSLLLYHFSGQLKETTTRGYETF</sequence>
<dbReference type="EMBL" id="AY939844">
    <property type="protein sequence ID" value="AAX44534.1"/>
    <property type="molecule type" value="Genomic_DNA"/>
</dbReference>
<reference evidence="3 5" key="2">
    <citation type="submission" date="2009-10" db="EMBL/GenBank/DDBJ databases">
        <title>The Genome Sequence of Prochlorococcus phage P-SSM2.</title>
        <authorList>
            <consortium name="The Broad Institute Genome Sequencing Platform"/>
            <person name="Henn M.R."/>
            <person name="Sullivan M.S."/>
            <person name="Osburne M.S."/>
            <person name="Levin J."/>
            <person name="Malboeuf C."/>
            <person name="Casali M."/>
            <person name="Russ C."/>
            <person name="Lennon N."/>
            <person name="Chapman S.B."/>
            <person name="Erlich R."/>
            <person name="Young S.K."/>
            <person name="Koehrsen M."/>
            <person name="Yandava C."/>
            <person name="Zeng Q."/>
            <person name="Alvarado L."/>
            <person name="Anderson S."/>
            <person name="Berlin A."/>
            <person name="Borenstein D."/>
            <person name="Chen Z."/>
            <person name="Engels R."/>
            <person name="Freedman E."/>
            <person name="Gellesch M."/>
            <person name="Goldberg J."/>
            <person name="Green L."/>
            <person name="Griggs A."/>
            <person name="Gujja S."/>
            <person name="Heilman E.R."/>
            <person name="Heiman D."/>
            <person name="Hepburn T."/>
            <person name="Howarth C."/>
            <person name="Jen D."/>
            <person name="Larson L."/>
            <person name="Lewis B."/>
            <person name="Mehta T."/>
            <person name="Park D."/>
            <person name="Pearson M."/>
            <person name="Richards J."/>
            <person name="Rizzolo K."/>
            <person name="Roberts A."/>
            <person name="Ryan E."/>
            <person name="Saif S."/>
            <person name="Shea T."/>
            <person name="Shenoy N."/>
            <person name="Sisk P."/>
            <person name="Stolte C."/>
            <person name="Sykes S."/>
            <person name="Walk T."/>
            <person name="White J."/>
            <person name="Yu Q."/>
            <person name="Coleman M.L."/>
            <person name="Huang K.H."/>
            <person name="Weigele P.R."/>
            <person name="DeFrancesco A.S."/>
            <person name="Kern S.E."/>
            <person name="Thompson L.R."/>
            <person name="Fu R."/>
            <person name="Hombeck B."/>
            <person name="Chisholm S.W."/>
            <person name="Haas B."/>
            <person name="Nusbaum C."/>
            <person name="Birren B."/>
        </authorList>
    </citation>
    <scope>NUCLEOTIDE SEQUENCE [LARGE SCALE GENOMIC DNA]</scope>
    <source>
        <strain evidence="3">P-SSM2</strain>
    </source>
</reference>
<evidence type="ECO:0000256" key="1">
    <source>
        <dbReference type="SAM" id="MobiDB-lite"/>
    </source>
</evidence>
<gene>
    <name evidence="3" type="ORF">PCMG_00159</name>
    <name evidence="2" type="ORF">PSSM2_156</name>
</gene>
<proteinExistence type="predicted"/>
<dbReference type="KEGG" id="vg:3294207"/>
<keyword evidence="4" id="KW-1185">Reference proteome</keyword>
<protein>
    <submittedName>
        <fullName evidence="2">Uncharacterized protein</fullName>
    </submittedName>
</protein>
<dbReference type="Proteomes" id="UP000000991">
    <property type="component" value="Segment"/>
</dbReference>
<dbReference type="OrthoDB" id="17852at10239"/>
<evidence type="ECO:0000313" key="3">
    <source>
        <dbReference type="EMBL" id="ACY76035.1"/>
    </source>
</evidence>
<dbReference type="Proteomes" id="UP000013923">
    <property type="component" value="Genome"/>
</dbReference>
<dbReference type="EMBL" id="GU071092">
    <property type="protein sequence ID" value="ACY76035.1"/>
    <property type="molecule type" value="Genomic_DNA"/>
</dbReference>
<evidence type="ECO:0000313" key="2">
    <source>
        <dbReference type="EMBL" id="AAX44534.1"/>
    </source>
</evidence>
<dbReference type="RefSeq" id="YP_214388.1">
    <property type="nucleotide sequence ID" value="NC_006883.2"/>
</dbReference>
<accession>Q58MJ8</accession>
<dbReference type="GeneID" id="3294207"/>
<organism evidence="2 4">
    <name type="scientific">Prochlorococcus phage P-SSM2</name>
    <dbReference type="NCBI Taxonomy" id="268746"/>
    <lineage>
        <taxon>Viruses</taxon>
        <taxon>Duplodnaviria</taxon>
        <taxon>Heunggongvirae</taxon>
        <taxon>Uroviricota</taxon>
        <taxon>Caudoviricetes</taxon>
        <taxon>Pantevenvirales</taxon>
        <taxon>Kyanoviridae</taxon>
        <taxon>Salacisavirus</taxon>
        <taxon>Salacisavirus pssm2</taxon>
    </lineage>
</organism>
<dbReference type="Pfam" id="PF11753">
    <property type="entry name" value="DUF3310"/>
    <property type="match status" value="1"/>
</dbReference>
<reference evidence="2 4" key="1">
    <citation type="journal article" date="2005" name="PLoS Biol.">
        <title>Three Prochlorococcus cyanophage genomes: signature features and ecological interpretations.</title>
        <authorList>
            <person name="Sullivan M.B."/>
            <person name="Coleman M.L."/>
            <person name="Weigele P."/>
            <person name="Rohwer F."/>
            <person name="Chisholm S.W."/>
        </authorList>
    </citation>
    <scope>NUCLEOTIDE SEQUENCE</scope>
</reference>
<organismHost>
    <name type="scientific">Prochlorococcus</name>
    <dbReference type="NCBI Taxonomy" id="1218"/>
</organismHost>
<feature type="region of interest" description="Disordered" evidence="1">
    <location>
        <begin position="16"/>
        <end position="45"/>
    </location>
</feature>
<reference evidence="2 4" key="3">
    <citation type="journal article" date="2010" name="Environ. Microbiol.">
        <title>Genomic analysis of oceanic cyanobacterial myoviruses compared with T4-like myoviruses from diverse hosts and environments.</title>
        <authorList>
            <person name="Sullivan M.B."/>
            <person name="Huang K.H."/>
            <person name="Ignacio-Espinoza J.C."/>
            <person name="Berlin A.M."/>
            <person name="Kelly L."/>
            <person name="Weigele P.R."/>
            <person name="DeFrancesco A.S."/>
            <person name="Kern S.E."/>
            <person name="Thompson L.R."/>
            <person name="Young S."/>
            <person name="Yandava C."/>
            <person name="Fu R."/>
            <person name="Krastins B."/>
            <person name="Chase M."/>
            <person name="Sarracino D."/>
            <person name="Osburne M.S."/>
            <person name="Henn M.R."/>
            <person name="Chisholm S.W."/>
        </authorList>
    </citation>
    <scope>NUCLEOTIDE SEQUENCE [LARGE SCALE GENOMIC DNA]</scope>
</reference>
<name>Q58MJ8_BPPRM</name>
<evidence type="ECO:0000313" key="5">
    <source>
        <dbReference type="Proteomes" id="UP000013923"/>
    </source>
</evidence>